<accession>A0A6J4LV60</accession>
<dbReference type="GO" id="GO:0005737">
    <property type="term" value="C:cytoplasm"/>
    <property type="evidence" value="ECO:0007669"/>
    <property type="project" value="TreeGrafter"/>
</dbReference>
<dbReference type="AlphaFoldDB" id="A0A6J4LV60"/>
<organism evidence="2">
    <name type="scientific">uncultured Chloroflexia bacterium</name>
    <dbReference type="NCBI Taxonomy" id="1672391"/>
    <lineage>
        <taxon>Bacteria</taxon>
        <taxon>Bacillati</taxon>
        <taxon>Chloroflexota</taxon>
        <taxon>Chloroflexia</taxon>
        <taxon>environmental samples</taxon>
    </lineage>
</organism>
<dbReference type="EMBL" id="CADCTR010002253">
    <property type="protein sequence ID" value="CAA9341734.1"/>
    <property type="molecule type" value="Genomic_DNA"/>
</dbReference>
<proteinExistence type="predicted"/>
<dbReference type="InterPro" id="IPR050219">
    <property type="entry name" value="DnaG_primase"/>
</dbReference>
<dbReference type="PANTHER" id="PTHR30313">
    <property type="entry name" value="DNA PRIMASE"/>
    <property type="match status" value="1"/>
</dbReference>
<protein>
    <recommendedName>
        <fullName evidence="1">DNA primase DnaB-helicase binding domain-containing protein</fullName>
    </recommendedName>
</protein>
<dbReference type="PANTHER" id="PTHR30313:SF2">
    <property type="entry name" value="DNA PRIMASE"/>
    <property type="match status" value="1"/>
</dbReference>
<dbReference type="InterPro" id="IPR019475">
    <property type="entry name" value="DNA_primase_DnaB-bd"/>
</dbReference>
<evidence type="ECO:0000259" key="1">
    <source>
        <dbReference type="Pfam" id="PF10410"/>
    </source>
</evidence>
<dbReference type="Pfam" id="PF10410">
    <property type="entry name" value="DnaB_bind"/>
    <property type="match status" value="1"/>
</dbReference>
<feature type="non-terminal residue" evidence="2">
    <location>
        <position position="1"/>
    </location>
</feature>
<dbReference type="GO" id="GO:0006269">
    <property type="term" value="P:DNA replication, synthesis of primer"/>
    <property type="evidence" value="ECO:0007669"/>
    <property type="project" value="TreeGrafter"/>
</dbReference>
<dbReference type="SUPFAM" id="SSF56731">
    <property type="entry name" value="DNA primase core"/>
    <property type="match status" value="1"/>
</dbReference>
<dbReference type="GO" id="GO:0016779">
    <property type="term" value="F:nucleotidyltransferase activity"/>
    <property type="evidence" value="ECO:0007669"/>
    <property type="project" value="InterPro"/>
</dbReference>
<sequence>AEKGVDSILQTSAPQLVVRGRSLEWVADLDLSVRVIQLPAGKDPDDIIRADPEQWRSAVANALPLIDFFFVMHTRDLDLANPDHQQRALTALVPIVASIKDFARRIVYTTRLADRLRVPLSLIEARLMDVARQNRRATASSNAARFQRPASPVVPTDPFEREDYLLSLLMRFPKLRERAEGTMMSALDAFPELRDDIPTDLKGVFSRVENRLLWQSWSEQGALGPSDVAAWLLSLEEALRPQAERLLQWQDTPPVSAVAPLLDVRERVTSIAQTMRQTMARRRRDEMKEMSRYVEDEQDQKQLARKLQLVLDYFNVVTAPRRSTVFHDLNSRREEFG</sequence>
<reference evidence="2" key="1">
    <citation type="submission" date="2020-02" db="EMBL/GenBank/DDBJ databases">
        <authorList>
            <person name="Meier V. D."/>
        </authorList>
    </citation>
    <scope>NUCLEOTIDE SEQUENCE</scope>
    <source>
        <strain evidence="2">AVDCRST_MAG93</strain>
    </source>
</reference>
<feature type="domain" description="DNA primase DnaB-helicase binding" evidence="1">
    <location>
        <begin position="66"/>
        <end position="120"/>
    </location>
</feature>
<gene>
    <name evidence="2" type="ORF">AVDCRST_MAG93-6685</name>
</gene>
<name>A0A6J4LV60_9CHLR</name>
<evidence type="ECO:0000313" key="2">
    <source>
        <dbReference type="EMBL" id="CAA9341734.1"/>
    </source>
</evidence>